<evidence type="ECO:0000313" key="2">
    <source>
        <dbReference type="Proteomes" id="UP000789860"/>
    </source>
</evidence>
<keyword evidence="2" id="KW-1185">Reference proteome</keyword>
<gene>
    <name evidence="1" type="ORF">SCALOS_LOCUS1895</name>
</gene>
<organism evidence="1 2">
    <name type="scientific">Scutellospora calospora</name>
    <dbReference type="NCBI Taxonomy" id="85575"/>
    <lineage>
        <taxon>Eukaryota</taxon>
        <taxon>Fungi</taxon>
        <taxon>Fungi incertae sedis</taxon>
        <taxon>Mucoromycota</taxon>
        <taxon>Glomeromycotina</taxon>
        <taxon>Glomeromycetes</taxon>
        <taxon>Diversisporales</taxon>
        <taxon>Gigasporaceae</taxon>
        <taxon>Scutellospora</taxon>
    </lineage>
</organism>
<protein>
    <submittedName>
        <fullName evidence="1">5885_t:CDS:1</fullName>
    </submittedName>
</protein>
<dbReference type="EMBL" id="CAJVPM010001493">
    <property type="protein sequence ID" value="CAG8467784.1"/>
    <property type="molecule type" value="Genomic_DNA"/>
</dbReference>
<reference evidence="1" key="1">
    <citation type="submission" date="2021-06" db="EMBL/GenBank/DDBJ databases">
        <authorList>
            <person name="Kallberg Y."/>
            <person name="Tangrot J."/>
            <person name="Rosling A."/>
        </authorList>
    </citation>
    <scope>NUCLEOTIDE SEQUENCE</scope>
    <source>
        <strain evidence="1">AU212A</strain>
    </source>
</reference>
<name>A0ACA9KDV5_9GLOM</name>
<dbReference type="Proteomes" id="UP000789860">
    <property type="component" value="Unassembled WGS sequence"/>
</dbReference>
<proteinExistence type="predicted"/>
<accession>A0ACA9KDV5</accession>
<sequence>LSPNNSYTQAQAKPDSQPTILKEKDSTPLTEIVIEEENFSKQNHSAEKAKDNSSDLNQKTNTLPSNSESLEPESEPVTTDTQKNRKRKNKKEIQENNTIITEAATTRLGFSSY</sequence>
<feature type="non-terminal residue" evidence="1">
    <location>
        <position position="1"/>
    </location>
</feature>
<evidence type="ECO:0000313" key="1">
    <source>
        <dbReference type="EMBL" id="CAG8467784.1"/>
    </source>
</evidence>
<comment type="caution">
    <text evidence="1">The sequence shown here is derived from an EMBL/GenBank/DDBJ whole genome shotgun (WGS) entry which is preliminary data.</text>
</comment>